<dbReference type="AlphaFoldDB" id="I2FRF7"/>
<evidence type="ECO:0000256" key="1">
    <source>
        <dbReference type="SAM" id="MobiDB-lite"/>
    </source>
</evidence>
<protein>
    <recommendedName>
        <fullName evidence="4">CCHC-type domain-containing protein</fullName>
    </recommendedName>
</protein>
<proteinExistence type="predicted"/>
<sequence length="287" mass="32098">MVEENDPQAGVSEIAKRLKRGGKKAIIIQQAQAKNIANKGEANEELGSDSNDDDVGDQYNFCTLVKLLEPVPKLTTQNYHSWSTIDTTGEYNVNYILLDIIKEYLTFSQVWKRIENGLGGEAMRNSCQLTLITQLGDIKMFNSDAWKLIQEIRTIQVESSILGRPFADDTLFSTLQKCMIWHPMYKDTIATVHHLNFDALTIALSMCQLAIESIPAQKWDPQQANARIASSTEKGDPAKEMDADNTKTTWSKNCKICCYVCKHIGHGAKQCDASVSIPENSPFTETD</sequence>
<comment type="caution">
    <text evidence="2">The sequence shown here is derived from an EMBL/GenBank/DDBJ whole genome shotgun (WGS) entry which is preliminary data.</text>
</comment>
<gene>
    <name evidence="2" type="ORF">UHOR_07471</name>
</gene>
<name>I2FRF7_USTHO</name>
<keyword evidence="3" id="KW-1185">Reference proteome</keyword>
<evidence type="ECO:0000313" key="2">
    <source>
        <dbReference type="EMBL" id="CCF49500.1"/>
    </source>
</evidence>
<accession>I2FRF7</accession>
<feature type="region of interest" description="Disordered" evidence="1">
    <location>
        <begin position="222"/>
        <end position="244"/>
    </location>
</feature>
<reference evidence="2 3" key="1">
    <citation type="journal article" date="2012" name="Plant Cell">
        <title>Genome comparison of barley and maize smut fungi reveals targeted loss of RNA silencing components and species-specific presence of transposable elements.</title>
        <authorList>
            <person name="Laurie J.D."/>
            <person name="Ali S."/>
            <person name="Linning R."/>
            <person name="Mannhaupt G."/>
            <person name="Wong P."/>
            <person name="Gueldener U."/>
            <person name="Muensterkoetter M."/>
            <person name="Moore R."/>
            <person name="Kahmann R."/>
            <person name="Bakkeren G."/>
            <person name="Schirawski J."/>
        </authorList>
    </citation>
    <scope>NUCLEOTIDE SEQUENCE [LARGE SCALE GENOMIC DNA]</scope>
    <source>
        <strain evidence="3">Uh4875-4</strain>
    </source>
</reference>
<feature type="compositionally biased region" description="Basic and acidic residues" evidence="1">
    <location>
        <begin position="233"/>
        <end position="244"/>
    </location>
</feature>
<evidence type="ECO:0008006" key="4">
    <source>
        <dbReference type="Google" id="ProtNLM"/>
    </source>
</evidence>
<dbReference type="HOGENOM" id="CLU_087702_0_0_1"/>
<evidence type="ECO:0000313" key="3">
    <source>
        <dbReference type="Proteomes" id="UP000006174"/>
    </source>
</evidence>
<feature type="compositionally biased region" description="Polar residues" evidence="1">
    <location>
        <begin position="222"/>
        <end position="232"/>
    </location>
</feature>
<organism evidence="2 3">
    <name type="scientific">Ustilago hordei</name>
    <name type="common">Barley covered smut fungus</name>
    <dbReference type="NCBI Taxonomy" id="120017"/>
    <lineage>
        <taxon>Eukaryota</taxon>
        <taxon>Fungi</taxon>
        <taxon>Dikarya</taxon>
        <taxon>Basidiomycota</taxon>
        <taxon>Ustilaginomycotina</taxon>
        <taxon>Ustilaginomycetes</taxon>
        <taxon>Ustilaginales</taxon>
        <taxon>Ustilaginaceae</taxon>
        <taxon>Ustilago</taxon>
    </lineage>
</organism>
<dbReference type="Proteomes" id="UP000006174">
    <property type="component" value="Unassembled WGS sequence"/>
</dbReference>
<dbReference type="EMBL" id="CAGI01000145">
    <property type="protein sequence ID" value="CCF49500.1"/>
    <property type="molecule type" value="Genomic_DNA"/>
</dbReference>